<dbReference type="PANTHER" id="PTHR14725:SF0">
    <property type="entry name" value="RIBOSOME-BINDING FACTOR A, MITOCHONDRIAL-RELATED"/>
    <property type="match status" value="1"/>
</dbReference>
<dbReference type="InterPro" id="IPR015946">
    <property type="entry name" value="KH_dom-like_a/b"/>
</dbReference>
<accession>A0A0N5C940</accession>
<dbReference type="SUPFAM" id="SSF89919">
    <property type="entry name" value="Ribosome-binding factor A, RbfA"/>
    <property type="match status" value="1"/>
</dbReference>
<evidence type="ECO:0000313" key="1">
    <source>
        <dbReference type="Proteomes" id="UP000046392"/>
    </source>
</evidence>
<name>A0A0N5C940_STREA</name>
<keyword evidence="1" id="KW-1185">Reference proteome</keyword>
<dbReference type="PANTHER" id="PTHR14725">
    <property type="entry name" value="RIBOSOME-BINDING FACTOR A, MITOCHONDRIAL-RELATED"/>
    <property type="match status" value="1"/>
</dbReference>
<proteinExistence type="predicted"/>
<protein>
    <submittedName>
        <fullName evidence="2">DDE-1 domain-containing protein</fullName>
    </submittedName>
</protein>
<dbReference type="Proteomes" id="UP000046392">
    <property type="component" value="Unplaced"/>
</dbReference>
<reference evidence="2" key="1">
    <citation type="submission" date="2017-02" db="UniProtKB">
        <authorList>
            <consortium name="WormBaseParasite"/>
        </authorList>
    </citation>
    <scope>IDENTIFICATION</scope>
</reference>
<dbReference type="STRING" id="174720.A0A0N5C940"/>
<dbReference type="InterPro" id="IPR023799">
    <property type="entry name" value="RbfA_dom_sf"/>
</dbReference>
<dbReference type="AlphaFoldDB" id="A0A0N5C940"/>
<dbReference type="Gene3D" id="3.30.300.20">
    <property type="match status" value="1"/>
</dbReference>
<dbReference type="InterPro" id="IPR039212">
    <property type="entry name" value="RBFA_mitochondrial"/>
</dbReference>
<sequence length="206" mass="23918">MLGVKGFYQSIREFSKKGWVRFPKTGRGSASAVTCKDSVRLNVTMQRVYTREHALKFGAETALKNTMLMLENIKNYKVRKLDSKKKRQFEALIEEHLYTISNGEPAITDHKVAFSKVEVPVNFDKIKVHWLCKGDETDEVTQEALDSCAYSVWVKLCESFHNSTLPKIIFVQDRKHLWEREFEEILKKADYGLNYVDKDKLSTNKT</sequence>
<evidence type="ECO:0000313" key="2">
    <source>
        <dbReference type="WBParaSite" id="SPAL_0001442300.1"/>
    </source>
</evidence>
<organism evidence="1 2">
    <name type="scientific">Strongyloides papillosus</name>
    <name type="common">Intestinal threadworm</name>
    <dbReference type="NCBI Taxonomy" id="174720"/>
    <lineage>
        <taxon>Eukaryota</taxon>
        <taxon>Metazoa</taxon>
        <taxon>Ecdysozoa</taxon>
        <taxon>Nematoda</taxon>
        <taxon>Chromadorea</taxon>
        <taxon>Rhabditida</taxon>
        <taxon>Tylenchina</taxon>
        <taxon>Panagrolaimomorpha</taxon>
        <taxon>Strongyloidoidea</taxon>
        <taxon>Strongyloididae</taxon>
        <taxon>Strongyloides</taxon>
    </lineage>
</organism>
<dbReference type="WBParaSite" id="SPAL_0001442300.1">
    <property type="protein sequence ID" value="SPAL_0001442300.1"/>
    <property type="gene ID" value="SPAL_0001442300"/>
</dbReference>